<keyword evidence="3 7" id="KW-0479">Metal-binding</keyword>
<dbReference type="OrthoDB" id="1844152at2759"/>
<feature type="binding site" description="axial binding residue" evidence="7">
    <location>
        <position position="364"/>
    </location>
    <ligand>
        <name>heme</name>
        <dbReference type="ChEBI" id="CHEBI:30413"/>
    </ligand>
    <ligandPart>
        <name>Fe</name>
        <dbReference type="ChEBI" id="CHEBI:18248"/>
    </ligandPart>
</feature>
<dbReference type="GO" id="GO:0005506">
    <property type="term" value="F:iron ion binding"/>
    <property type="evidence" value="ECO:0007669"/>
    <property type="project" value="InterPro"/>
</dbReference>
<keyword evidence="7" id="KW-0349">Heme</keyword>
<keyword evidence="9" id="KW-1185">Reference proteome</keyword>
<dbReference type="GO" id="GO:0016705">
    <property type="term" value="F:oxidoreductase activity, acting on paired donors, with incorporation or reduction of molecular oxygen"/>
    <property type="evidence" value="ECO:0007669"/>
    <property type="project" value="InterPro"/>
</dbReference>
<keyword evidence="4" id="KW-0560">Oxidoreductase</keyword>
<dbReference type="Pfam" id="PF00067">
    <property type="entry name" value="p450"/>
    <property type="match status" value="1"/>
</dbReference>
<evidence type="ECO:0000256" key="1">
    <source>
        <dbReference type="ARBA" id="ARBA00001971"/>
    </source>
</evidence>
<evidence type="ECO:0008006" key="10">
    <source>
        <dbReference type="Google" id="ProtNLM"/>
    </source>
</evidence>
<dbReference type="AlphaFoldDB" id="A0A553HR25"/>
<evidence type="ECO:0000256" key="3">
    <source>
        <dbReference type="ARBA" id="ARBA00022723"/>
    </source>
</evidence>
<evidence type="ECO:0000313" key="9">
    <source>
        <dbReference type="Proteomes" id="UP000319160"/>
    </source>
</evidence>
<dbReference type="PRINTS" id="PR00385">
    <property type="entry name" value="P450"/>
</dbReference>
<dbReference type="STRING" id="2512241.A0A553HR25"/>
<dbReference type="PRINTS" id="PR00465">
    <property type="entry name" value="EP450IV"/>
</dbReference>
<comment type="caution">
    <text evidence="8">The sequence shown here is derived from an EMBL/GenBank/DDBJ whole genome shotgun (WGS) entry which is preliminary data.</text>
</comment>
<dbReference type="PANTHER" id="PTHR46206">
    <property type="entry name" value="CYTOCHROME P450"/>
    <property type="match status" value="1"/>
</dbReference>
<proteinExistence type="inferred from homology"/>
<keyword evidence="6" id="KW-0503">Monooxygenase</keyword>
<dbReference type="PANTHER" id="PTHR46206:SF9">
    <property type="entry name" value="CYTOCHROME P450"/>
    <property type="match status" value="1"/>
</dbReference>
<protein>
    <recommendedName>
        <fullName evidence="10">Cytochrome P450</fullName>
    </recommendedName>
</protein>
<comment type="similarity">
    <text evidence="2">Belongs to the cytochrome P450 family.</text>
</comment>
<reference evidence="9" key="1">
    <citation type="submission" date="2019-06" db="EMBL/GenBank/DDBJ databases">
        <title>Draft genome sequence of the griseofulvin-producing fungus Xylaria cubensis strain G536.</title>
        <authorList>
            <person name="Mead M.E."/>
            <person name="Raja H.A."/>
            <person name="Steenwyk J.L."/>
            <person name="Knowles S.L."/>
            <person name="Oberlies N.H."/>
            <person name="Rokas A."/>
        </authorList>
    </citation>
    <scope>NUCLEOTIDE SEQUENCE [LARGE SCALE GENOMIC DNA]</scope>
    <source>
        <strain evidence="9">G536</strain>
    </source>
</reference>
<evidence type="ECO:0000256" key="2">
    <source>
        <dbReference type="ARBA" id="ARBA00010617"/>
    </source>
</evidence>
<keyword evidence="5 7" id="KW-0408">Iron</keyword>
<organism evidence="8 9">
    <name type="scientific">Xylaria flabelliformis</name>
    <dbReference type="NCBI Taxonomy" id="2512241"/>
    <lineage>
        <taxon>Eukaryota</taxon>
        <taxon>Fungi</taxon>
        <taxon>Dikarya</taxon>
        <taxon>Ascomycota</taxon>
        <taxon>Pezizomycotina</taxon>
        <taxon>Sordariomycetes</taxon>
        <taxon>Xylariomycetidae</taxon>
        <taxon>Xylariales</taxon>
        <taxon>Xylariaceae</taxon>
        <taxon>Xylaria</taxon>
    </lineage>
</organism>
<dbReference type="GO" id="GO:0004497">
    <property type="term" value="F:monooxygenase activity"/>
    <property type="evidence" value="ECO:0007669"/>
    <property type="project" value="UniProtKB-KW"/>
</dbReference>
<dbReference type="InterPro" id="IPR001128">
    <property type="entry name" value="Cyt_P450"/>
</dbReference>
<accession>A0A553HR25</accession>
<sequence>MRLMPAEKLSAVRVQVKNMAHKYTKTSFLMDSDLHFRVLQNKLTPELPKYLDMVKKEISNACATTLPQTDDWTEVGIQPLMRMVVARITSAVMVGYPVARDPEWLNLIIDYPGDMLEVAYTLRRFPPWMHYFVALFLPARYRLASKYKVALRILSPVMDKLARLKGPGSDGIETVAEEDDTLLNWMLDRGDEKETQYEEMAARQVLLSLASIHTTSMTVSNILYDLCEHPEWFSVLRAEIEATANELGPMGSKVGIVQWLFRLEKMNSFIVETQRLRPPIILSPQREAMEPLTLSDGTYIPKGSRISWAAYNHINSHAVTSNPENFDPMRSYRKRHAAPDERNKHLAGQTDVNNLTFGYGKLACPGRAFAISEVQMILVKILMDFDFKFPTGKGRPKDMFADEQMFPDPSAMIMIRRRGKGNPIE</sequence>
<dbReference type="Gene3D" id="1.10.630.10">
    <property type="entry name" value="Cytochrome P450"/>
    <property type="match status" value="1"/>
</dbReference>
<comment type="cofactor">
    <cofactor evidence="1 7">
        <name>heme</name>
        <dbReference type="ChEBI" id="CHEBI:30413"/>
    </cofactor>
</comment>
<dbReference type="CDD" id="cd11041">
    <property type="entry name" value="CYP503A1-like"/>
    <property type="match status" value="1"/>
</dbReference>
<dbReference type="InterPro" id="IPR036396">
    <property type="entry name" value="Cyt_P450_sf"/>
</dbReference>
<gene>
    <name evidence="8" type="ORF">FHL15_008780</name>
</gene>
<dbReference type="Proteomes" id="UP000319160">
    <property type="component" value="Unassembled WGS sequence"/>
</dbReference>
<dbReference type="GO" id="GO:0020037">
    <property type="term" value="F:heme binding"/>
    <property type="evidence" value="ECO:0007669"/>
    <property type="project" value="InterPro"/>
</dbReference>
<evidence type="ECO:0000256" key="5">
    <source>
        <dbReference type="ARBA" id="ARBA00023004"/>
    </source>
</evidence>
<evidence type="ECO:0000256" key="4">
    <source>
        <dbReference type="ARBA" id="ARBA00023002"/>
    </source>
</evidence>
<evidence type="ECO:0000256" key="7">
    <source>
        <dbReference type="PIRSR" id="PIRSR602403-1"/>
    </source>
</evidence>
<dbReference type="InterPro" id="IPR002403">
    <property type="entry name" value="Cyt_P450_E_grp-IV"/>
</dbReference>
<evidence type="ECO:0000313" key="8">
    <source>
        <dbReference type="EMBL" id="TRX90415.1"/>
    </source>
</evidence>
<name>A0A553HR25_9PEZI</name>
<dbReference type="EMBL" id="VFLP01000056">
    <property type="protein sequence ID" value="TRX90415.1"/>
    <property type="molecule type" value="Genomic_DNA"/>
</dbReference>
<dbReference type="SUPFAM" id="SSF48264">
    <property type="entry name" value="Cytochrome P450"/>
    <property type="match status" value="1"/>
</dbReference>
<evidence type="ECO:0000256" key="6">
    <source>
        <dbReference type="ARBA" id="ARBA00023033"/>
    </source>
</evidence>